<sequence length="183" mass="20760">MPSSSLQGRLNERLSRPVTTCLQAQGRLLRVGDFKASREAARSGYSRVPDLVVLDNGAATKVVGEVKAPWPVSYVRMLSRGVRLFQMGQEHQLRRILGQVARYMKDLNVRHAFLSTYEETMFLRKIDTTTGWALQFSPVITHDPQYSNPMRTITTRQGLFYLALLGQTAQPFATRPSRSQWTT</sequence>
<evidence type="ECO:0000313" key="1">
    <source>
        <dbReference type="EMBL" id="CAG8166673.1"/>
    </source>
</evidence>
<dbReference type="OrthoDB" id="196131at2759"/>
<accession>A0A9W4HYI0</accession>
<comment type="caution">
    <text evidence="1">The sequence shown here is derived from an EMBL/GenBank/DDBJ whole genome shotgun (WGS) entry which is preliminary data.</text>
</comment>
<organism evidence="1 2">
    <name type="scientific">Penicillium nalgiovense</name>
    <dbReference type="NCBI Taxonomy" id="60175"/>
    <lineage>
        <taxon>Eukaryota</taxon>
        <taxon>Fungi</taxon>
        <taxon>Dikarya</taxon>
        <taxon>Ascomycota</taxon>
        <taxon>Pezizomycotina</taxon>
        <taxon>Eurotiomycetes</taxon>
        <taxon>Eurotiomycetidae</taxon>
        <taxon>Eurotiales</taxon>
        <taxon>Aspergillaceae</taxon>
        <taxon>Penicillium</taxon>
    </lineage>
</organism>
<protein>
    <submittedName>
        <fullName evidence="1">Uncharacterized protein</fullName>
    </submittedName>
</protein>
<proteinExistence type="predicted"/>
<evidence type="ECO:0000313" key="2">
    <source>
        <dbReference type="Proteomes" id="UP001153461"/>
    </source>
</evidence>
<gene>
    <name evidence="1" type="ORF">PNAL_LOCUS6526</name>
</gene>
<dbReference type="Proteomes" id="UP001153461">
    <property type="component" value="Unassembled WGS sequence"/>
</dbReference>
<dbReference type="EMBL" id="CAJVNV010000333">
    <property type="protein sequence ID" value="CAG8166673.1"/>
    <property type="molecule type" value="Genomic_DNA"/>
</dbReference>
<reference evidence="1" key="1">
    <citation type="submission" date="2021-07" db="EMBL/GenBank/DDBJ databases">
        <authorList>
            <person name="Branca A.L. A."/>
        </authorList>
    </citation>
    <scope>NUCLEOTIDE SEQUENCE</scope>
</reference>
<name>A0A9W4HYI0_PENNA</name>
<dbReference type="AlphaFoldDB" id="A0A9W4HYI0"/>